<evidence type="ECO:0008006" key="3">
    <source>
        <dbReference type="Google" id="ProtNLM"/>
    </source>
</evidence>
<comment type="caution">
    <text evidence="1">The sequence shown here is derived from an EMBL/GenBank/DDBJ whole genome shotgun (WGS) entry which is preliminary data.</text>
</comment>
<dbReference type="Proteomes" id="UP000182811">
    <property type="component" value="Unassembled WGS sequence"/>
</dbReference>
<evidence type="ECO:0000313" key="2">
    <source>
        <dbReference type="Proteomes" id="UP000182811"/>
    </source>
</evidence>
<protein>
    <recommendedName>
        <fullName evidence="3">Transposase</fullName>
    </recommendedName>
</protein>
<accession>A0A1J5NM28</accession>
<evidence type="ECO:0000313" key="1">
    <source>
        <dbReference type="EMBL" id="OIQ52933.1"/>
    </source>
</evidence>
<dbReference type="EMBL" id="MDDC01000037">
    <property type="protein sequence ID" value="OIQ52933.1"/>
    <property type="molecule type" value="Genomic_DNA"/>
</dbReference>
<proteinExistence type="predicted"/>
<dbReference type="AlphaFoldDB" id="A0A1J5NM28"/>
<name>A0A1J5NM28_NEOTH</name>
<organism evidence="1 2">
    <name type="scientific">Neomoorella thermoacetica</name>
    <name type="common">Clostridium thermoaceticum</name>
    <dbReference type="NCBI Taxonomy" id="1525"/>
    <lineage>
        <taxon>Bacteria</taxon>
        <taxon>Bacillati</taxon>
        <taxon>Bacillota</taxon>
        <taxon>Clostridia</taxon>
        <taxon>Neomoorellales</taxon>
        <taxon>Neomoorellaceae</taxon>
        <taxon>Neomoorella</taxon>
    </lineage>
</organism>
<gene>
    <name evidence="1" type="ORF">MOTE_25260</name>
</gene>
<sequence>MIYNLEITLEEMQQQALLKGLKEGELKGKLEGELEGKREVARNLLLLNVDIETIIKATWLAPEEINALKKQLEQ</sequence>
<reference evidence="1 2" key="1">
    <citation type="submission" date="2016-08" db="EMBL/GenBank/DDBJ databases">
        <title>Genome-based comparison of Moorella thermoacetic strains.</title>
        <authorList>
            <person name="Poehlein A."/>
            <person name="Bengelsdorf F.R."/>
            <person name="Esser C."/>
            <person name="Duerre P."/>
            <person name="Daniel R."/>
        </authorList>
    </citation>
    <scope>NUCLEOTIDE SEQUENCE [LARGE SCALE GENOMIC DNA]</scope>
    <source>
        <strain evidence="1 2">DSM 21394</strain>
    </source>
</reference>